<dbReference type="EMBL" id="BMGH01000001">
    <property type="protein sequence ID" value="GGD09991.1"/>
    <property type="molecule type" value="Genomic_DNA"/>
</dbReference>
<evidence type="ECO:0000259" key="4">
    <source>
        <dbReference type="Pfam" id="PF21027"/>
    </source>
</evidence>
<dbReference type="GO" id="GO:0016799">
    <property type="term" value="F:hydrolase activity, hydrolyzing N-glycosyl compounds"/>
    <property type="evidence" value="ECO:0007669"/>
    <property type="project" value="InterPro"/>
</dbReference>
<dbReference type="InterPro" id="IPR048527">
    <property type="entry name" value="Sde182_C"/>
</dbReference>
<dbReference type="Pfam" id="PF21027">
    <property type="entry name" value="Sde0182_C"/>
    <property type="match status" value="1"/>
</dbReference>
<dbReference type="Proteomes" id="UP000613582">
    <property type="component" value="Unassembled WGS sequence"/>
</dbReference>
<accession>A0A8J2Y586</accession>
<feature type="domain" description="Cellulose-binding Sde182 nucleoside hydrolase-like" evidence="3">
    <location>
        <begin position="39"/>
        <end position="296"/>
    </location>
</feature>
<evidence type="ECO:0000313" key="5">
    <source>
        <dbReference type="EMBL" id="GGD09991.1"/>
    </source>
</evidence>
<evidence type="ECO:0000256" key="2">
    <source>
        <dbReference type="SAM" id="SignalP"/>
    </source>
</evidence>
<dbReference type="AlphaFoldDB" id="A0A8J2Y586"/>
<evidence type="ECO:0000313" key="6">
    <source>
        <dbReference type="Proteomes" id="UP000613582"/>
    </source>
</evidence>
<feature type="domain" description="Cellulose-binding Sde182 C-terminal" evidence="4">
    <location>
        <begin position="408"/>
        <end position="488"/>
    </location>
</feature>
<dbReference type="InterPro" id="IPR036452">
    <property type="entry name" value="Ribo_hydro-like"/>
</dbReference>
<feature type="region of interest" description="Disordered" evidence="1">
    <location>
        <begin position="330"/>
        <end position="352"/>
    </location>
</feature>
<organism evidence="5 6">
    <name type="scientific">Aquisalinus flavus</name>
    <dbReference type="NCBI Taxonomy" id="1526572"/>
    <lineage>
        <taxon>Bacteria</taxon>
        <taxon>Pseudomonadati</taxon>
        <taxon>Pseudomonadota</taxon>
        <taxon>Alphaproteobacteria</taxon>
        <taxon>Parvularculales</taxon>
        <taxon>Parvularculaceae</taxon>
        <taxon>Aquisalinus</taxon>
    </lineage>
</organism>
<dbReference type="RefSeq" id="WP_206711217.1">
    <property type="nucleotide sequence ID" value="NZ_BMGH01000001.1"/>
</dbReference>
<evidence type="ECO:0000256" key="1">
    <source>
        <dbReference type="SAM" id="MobiDB-lite"/>
    </source>
</evidence>
<feature type="signal peptide" evidence="2">
    <location>
        <begin position="1"/>
        <end position="25"/>
    </location>
</feature>
<name>A0A8J2Y586_9PROT</name>
<evidence type="ECO:0008006" key="7">
    <source>
        <dbReference type="Google" id="ProtNLM"/>
    </source>
</evidence>
<keyword evidence="6" id="KW-1185">Reference proteome</keyword>
<dbReference type="Gene3D" id="3.90.245.10">
    <property type="entry name" value="Ribonucleoside hydrolase-like"/>
    <property type="match status" value="1"/>
</dbReference>
<dbReference type="SUPFAM" id="SSF53590">
    <property type="entry name" value="Nucleoside hydrolase"/>
    <property type="match status" value="1"/>
</dbReference>
<feature type="chain" id="PRO_5035218885" description="DUF1593 domain-containing protein" evidence="2">
    <location>
        <begin position="26"/>
        <end position="490"/>
    </location>
</feature>
<reference evidence="5" key="1">
    <citation type="journal article" date="2014" name="Int. J. Syst. Evol. Microbiol.">
        <title>Complete genome sequence of Corynebacterium casei LMG S-19264T (=DSM 44701T), isolated from a smear-ripened cheese.</title>
        <authorList>
            <consortium name="US DOE Joint Genome Institute (JGI-PGF)"/>
            <person name="Walter F."/>
            <person name="Albersmeier A."/>
            <person name="Kalinowski J."/>
            <person name="Ruckert C."/>
        </authorList>
    </citation>
    <scope>NUCLEOTIDE SEQUENCE</scope>
    <source>
        <strain evidence="5">CGMCC 1.12921</strain>
    </source>
</reference>
<gene>
    <name evidence="5" type="ORF">GCM10011342_18650</name>
</gene>
<evidence type="ECO:0000259" key="3">
    <source>
        <dbReference type="Pfam" id="PF07632"/>
    </source>
</evidence>
<dbReference type="Pfam" id="PF07632">
    <property type="entry name" value="Sde182_NH-like"/>
    <property type="match status" value="1"/>
</dbReference>
<dbReference type="InterPro" id="IPR011483">
    <property type="entry name" value="Sde182_NH-like"/>
</dbReference>
<dbReference type="Gene3D" id="2.60.40.10">
    <property type="entry name" value="Immunoglobulins"/>
    <property type="match status" value="1"/>
</dbReference>
<comment type="caution">
    <text evidence="5">The sequence shown here is derived from an EMBL/GenBank/DDBJ whole genome shotgun (WGS) entry which is preliminary data.</text>
</comment>
<keyword evidence="2" id="KW-0732">Signal</keyword>
<proteinExistence type="predicted"/>
<dbReference type="InterPro" id="IPR013783">
    <property type="entry name" value="Ig-like_fold"/>
</dbReference>
<reference evidence="5" key="2">
    <citation type="submission" date="2020-09" db="EMBL/GenBank/DDBJ databases">
        <authorList>
            <person name="Sun Q."/>
            <person name="Zhou Y."/>
        </authorList>
    </citation>
    <scope>NUCLEOTIDE SEQUENCE</scope>
    <source>
        <strain evidence="5">CGMCC 1.12921</strain>
    </source>
</reference>
<protein>
    <recommendedName>
        <fullName evidence="7">DUF1593 domain-containing protein</fullName>
    </recommendedName>
</protein>
<sequence>MGKRYLKAFASGLLLVTGISAAVPAAPLMAAETAREQHRVIVLTDMEADPDDTQSLIRLLLYANEIDIRALVATTSVWRKSDIRPDSIERTINKYGEVHDTLKQHAPGYPTERHLLSLVLDGQPGYGMESVGEGQDTEGSNVIIRELEKDDDRPLWISVWGGANTLAQALHTIRETRGAGEAAEMISKLRVYTISDQDDSGIWLRREFPDLFYIVSPGDYGRSTWVAINGPKKDFDIYGTNQWLAENIQQDHGPLGAHYPDTVWGMEGDTPAFLSLIPNGLNTPDHPDWGGWGGRYELYTPGAEEIGAGDGTTGPGGVPLEPEPRPIWTDTQDTYTPWEPKSGGRAIGPGEETYTGNDMTLLRWKNDFQLDFAARMDWTVMDYEEANHPPEVVLAHDNRLTVKSGGWVSLNAFGTSDPDGDSLSYHWFEYPEAGTLDEPVELGHAVNDYDVGVRMPQVEKTETAHFIVRVTDKGEPPLSRYERVIVTIEP</sequence>